<reference evidence="3" key="1">
    <citation type="submission" date="2018-03" db="EMBL/GenBank/DDBJ databases">
        <authorList>
            <person name="Guldener U."/>
        </authorList>
    </citation>
    <scope>NUCLEOTIDE SEQUENCE</scope>
</reference>
<evidence type="ECO:0000313" key="4">
    <source>
        <dbReference type="Proteomes" id="UP001187682"/>
    </source>
</evidence>
<keyword evidence="2" id="KW-0812">Transmembrane</keyword>
<evidence type="ECO:0000256" key="2">
    <source>
        <dbReference type="SAM" id="Phobius"/>
    </source>
</evidence>
<accession>A0AAE8SRL4</accession>
<name>A0AAE8SRL4_9PEZI</name>
<protein>
    <recommendedName>
        <fullName evidence="5">Calcofluor white hypersensitive protein</fullName>
    </recommendedName>
</protein>
<feature type="transmembrane region" description="Helical" evidence="2">
    <location>
        <begin position="6"/>
        <end position="23"/>
    </location>
</feature>
<keyword evidence="4" id="KW-1185">Reference proteome</keyword>
<organism evidence="3 4">
    <name type="scientific">Cephalotrichum gorgonifer</name>
    <dbReference type="NCBI Taxonomy" id="2041049"/>
    <lineage>
        <taxon>Eukaryota</taxon>
        <taxon>Fungi</taxon>
        <taxon>Dikarya</taxon>
        <taxon>Ascomycota</taxon>
        <taxon>Pezizomycotina</taxon>
        <taxon>Sordariomycetes</taxon>
        <taxon>Hypocreomycetidae</taxon>
        <taxon>Microascales</taxon>
        <taxon>Microascaceae</taxon>
        <taxon>Cephalotrichum</taxon>
    </lineage>
</organism>
<keyword evidence="1" id="KW-0175">Coiled coil</keyword>
<keyword evidence="2" id="KW-0472">Membrane</keyword>
<dbReference type="EMBL" id="ONZQ02000001">
    <property type="protein sequence ID" value="SPN97330.1"/>
    <property type="molecule type" value="Genomic_DNA"/>
</dbReference>
<sequence length="110" mass="11677">MSRSKVPLYLGVAAAGGVGYYLYTAGGSPSAAAKQAKIDAKAFPNKPTYGRETGAKIDEAAHEAEKVAKRAEEFAKGTKNELLREIDKADQKIEETAKKAKGWFGSGNAK</sequence>
<evidence type="ECO:0000313" key="3">
    <source>
        <dbReference type="EMBL" id="SPN97330.1"/>
    </source>
</evidence>
<dbReference type="AlphaFoldDB" id="A0AAE8SRL4"/>
<evidence type="ECO:0000256" key="1">
    <source>
        <dbReference type="SAM" id="Coils"/>
    </source>
</evidence>
<feature type="coiled-coil region" evidence="1">
    <location>
        <begin position="72"/>
        <end position="99"/>
    </location>
</feature>
<comment type="caution">
    <text evidence="3">The sequence shown here is derived from an EMBL/GenBank/DDBJ whole genome shotgun (WGS) entry which is preliminary data.</text>
</comment>
<proteinExistence type="predicted"/>
<gene>
    <name evidence="3" type="ORF">DNG_00844</name>
</gene>
<evidence type="ECO:0008006" key="5">
    <source>
        <dbReference type="Google" id="ProtNLM"/>
    </source>
</evidence>
<dbReference type="Proteomes" id="UP001187682">
    <property type="component" value="Unassembled WGS sequence"/>
</dbReference>
<keyword evidence="2" id="KW-1133">Transmembrane helix</keyword>